<dbReference type="OrthoDB" id="77618at2759"/>
<feature type="region of interest" description="Disordered" evidence="1">
    <location>
        <begin position="1"/>
        <end position="54"/>
    </location>
</feature>
<keyword evidence="3" id="KW-1185">Reference proteome</keyword>
<evidence type="ECO:0000256" key="1">
    <source>
        <dbReference type="SAM" id="MobiDB-lite"/>
    </source>
</evidence>
<feature type="compositionally biased region" description="Polar residues" evidence="1">
    <location>
        <begin position="160"/>
        <end position="171"/>
    </location>
</feature>
<reference evidence="2 3" key="1">
    <citation type="submission" date="2012-04" db="EMBL/GenBank/DDBJ databases">
        <title>The Genome Sequence of Saprolegnia declina VS20.</title>
        <authorList>
            <consortium name="The Broad Institute Genome Sequencing Platform"/>
            <person name="Russ C."/>
            <person name="Nusbaum C."/>
            <person name="Tyler B."/>
            <person name="van West P."/>
            <person name="Dieguez-Uribeondo J."/>
            <person name="de Bruijn I."/>
            <person name="Tripathy S."/>
            <person name="Jiang R."/>
            <person name="Young S.K."/>
            <person name="Zeng Q."/>
            <person name="Gargeya S."/>
            <person name="Fitzgerald M."/>
            <person name="Haas B."/>
            <person name="Abouelleil A."/>
            <person name="Alvarado L."/>
            <person name="Arachchi H.M."/>
            <person name="Berlin A."/>
            <person name="Chapman S.B."/>
            <person name="Goldberg J."/>
            <person name="Griggs A."/>
            <person name="Gujja S."/>
            <person name="Hansen M."/>
            <person name="Howarth C."/>
            <person name="Imamovic A."/>
            <person name="Larimer J."/>
            <person name="McCowen C."/>
            <person name="Montmayeur A."/>
            <person name="Murphy C."/>
            <person name="Neiman D."/>
            <person name="Pearson M."/>
            <person name="Priest M."/>
            <person name="Roberts A."/>
            <person name="Saif S."/>
            <person name="Shea T."/>
            <person name="Sisk P."/>
            <person name="Sykes S."/>
            <person name="Wortman J."/>
            <person name="Nusbaum C."/>
            <person name="Birren B."/>
        </authorList>
    </citation>
    <scope>NUCLEOTIDE SEQUENCE [LARGE SCALE GENOMIC DNA]</scope>
    <source>
        <strain evidence="2 3">VS20</strain>
    </source>
</reference>
<proteinExistence type="predicted"/>
<dbReference type="Proteomes" id="UP000030762">
    <property type="component" value="Unassembled WGS sequence"/>
</dbReference>
<dbReference type="AlphaFoldDB" id="T0RZS7"/>
<feature type="region of interest" description="Disordered" evidence="1">
    <location>
        <begin position="160"/>
        <end position="192"/>
    </location>
</feature>
<dbReference type="GeneID" id="19945180"/>
<dbReference type="InParanoid" id="T0RZS7"/>
<name>T0RZS7_SAPDV</name>
<organism evidence="2 3">
    <name type="scientific">Saprolegnia diclina (strain VS20)</name>
    <dbReference type="NCBI Taxonomy" id="1156394"/>
    <lineage>
        <taxon>Eukaryota</taxon>
        <taxon>Sar</taxon>
        <taxon>Stramenopiles</taxon>
        <taxon>Oomycota</taxon>
        <taxon>Saprolegniomycetes</taxon>
        <taxon>Saprolegniales</taxon>
        <taxon>Saprolegniaceae</taxon>
        <taxon>Saprolegnia</taxon>
    </lineage>
</organism>
<feature type="compositionally biased region" description="Low complexity" evidence="1">
    <location>
        <begin position="1"/>
        <end position="29"/>
    </location>
</feature>
<protein>
    <submittedName>
        <fullName evidence="2">Uncharacterized protein</fullName>
    </submittedName>
</protein>
<evidence type="ECO:0000313" key="3">
    <source>
        <dbReference type="Proteomes" id="UP000030762"/>
    </source>
</evidence>
<accession>T0RZS7</accession>
<sequence>MMMSGDASKLPSLPSSASSGRSSRSMDSMPLSPRCCNNEVESDDEADTPLGNNGELYTEIETFLNKPSPSLAAIARGSRSNENLLPTLKLERSKLRTEKPEAKRVESKAPVAKKAPIDLTMVQQAFAYAKNLQTQQLLDGGDDGDDQLLSVIQQQLAKASMSKANNTLRSSKSAEKTTKAVAPKKKPVKGKSASAIYNNTKPERVKATAEWDNNNGEAKSSSSSMDPQLMQQLLSNFENGTTLHELRQELAASQASLKESRSILQCAAKSFFLKQ</sequence>
<dbReference type="eggNOG" id="ENOG502SAHQ">
    <property type="taxonomic scope" value="Eukaryota"/>
</dbReference>
<dbReference type="EMBL" id="JH767142">
    <property type="protein sequence ID" value="EQC38023.1"/>
    <property type="molecule type" value="Genomic_DNA"/>
</dbReference>
<evidence type="ECO:0000313" key="2">
    <source>
        <dbReference type="EMBL" id="EQC38023.1"/>
    </source>
</evidence>
<gene>
    <name evidence="2" type="ORF">SDRG_04453</name>
</gene>
<dbReference type="RefSeq" id="XP_008608350.1">
    <property type="nucleotide sequence ID" value="XM_008610128.1"/>
</dbReference>
<dbReference type="OMA" id="CNNEVES"/>
<dbReference type="VEuPathDB" id="FungiDB:SDRG_04453"/>